<dbReference type="GO" id="GO:0051082">
    <property type="term" value="F:unfolded protein binding"/>
    <property type="evidence" value="ECO:0007669"/>
    <property type="project" value="InterPro"/>
</dbReference>
<dbReference type="KEGG" id="wca:WEOB_360"/>
<proteinExistence type="inferred from homology"/>
<dbReference type="GO" id="GO:0005829">
    <property type="term" value="C:cytosol"/>
    <property type="evidence" value="ECO:0007669"/>
    <property type="project" value="TreeGrafter"/>
</dbReference>
<dbReference type="Proteomes" id="UP000242753">
    <property type="component" value="Chromosome I"/>
</dbReference>
<dbReference type="Pfam" id="PF03938">
    <property type="entry name" value="OmpH"/>
    <property type="match status" value="1"/>
</dbReference>
<dbReference type="InterPro" id="IPR024930">
    <property type="entry name" value="Skp_dom_sf"/>
</dbReference>
<evidence type="ECO:0000256" key="2">
    <source>
        <dbReference type="ARBA" id="ARBA00018026"/>
    </source>
</evidence>
<organism evidence="4 5">
    <name type="scientific">Candidatus Westeberhardia cardiocondylae</name>
    <dbReference type="NCBI Taxonomy" id="1594731"/>
    <lineage>
        <taxon>Bacteria</taxon>
        <taxon>Pseudomonadati</taxon>
        <taxon>Pseudomonadota</taxon>
        <taxon>Gammaproteobacteria</taxon>
        <taxon>Enterobacterales</taxon>
        <taxon>Enterobacteriaceae</taxon>
        <taxon>ant endosymbionts</taxon>
        <taxon>Candidatus Westeberhardia</taxon>
    </lineage>
</organism>
<keyword evidence="3" id="KW-0732">Signal</keyword>
<evidence type="ECO:0000313" key="5">
    <source>
        <dbReference type="Proteomes" id="UP000242753"/>
    </source>
</evidence>
<sequence length="169" mass="20152" precursor="true">MKIYFNTLLLNTILIIMLISKAQANEKIAVVNIYDIFQKSIQKIIITEKLEKEFKNKIIDLQKIENDLQNKIQHLKYNNKNINTHEKQELEKSIIAQKKIFSKKVKIFEEENIKRQNEEKNKFLEYIRKIIKNIAVKKGYDIVIDSDSIFYINNKIKNITPEILNKINE</sequence>
<dbReference type="PANTHER" id="PTHR35089">
    <property type="entry name" value="CHAPERONE PROTEIN SKP"/>
    <property type="match status" value="1"/>
</dbReference>
<protein>
    <recommendedName>
        <fullName evidence="2">Chaperone protein Skp</fullName>
    </recommendedName>
</protein>
<dbReference type="Gene3D" id="3.30.910.20">
    <property type="entry name" value="Skp domain"/>
    <property type="match status" value="1"/>
</dbReference>
<evidence type="ECO:0000256" key="3">
    <source>
        <dbReference type="ARBA" id="ARBA00022729"/>
    </source>
</evidence>
<keyword evidence="5" id="KW-1185">Reference proteome</keyword>
<dbReference type="PANTHER" id="PTHR35089:SF1">
    <property type="entry name" value="CHAPERONE PROTEIN SKP"/>
    <property type="match status" value="1"/>
</dbReference>
<dbReference type="InterPro" id="IPR005632">
    <property type="entry name" value="Chaperone_Skp"/>
</dbReference>
<comment type="similarity">
    <text evidence="1">Belongs to the Skp family.</text>
</comment>
<reference evidence="5" key="1">
    <citation type="submission" date="2015-01" db="EMBL/GenBank/DDBJ databases">
        <authorList>
            <person name="Manzano-Marin A."/>
            <person name="Manzano-Marin A."/>
        </authorList>
    </citation>
    <scope>NUCLEOTIDE SEQUENCE [LARGE SCALE GENOMIC DNA]</scope>
    <source>
        <strain evidence="5">obscurior</strain>
    </source>
</reference>
<accession>A0A0H5C5Q1</accession>
<dbReference type="GO" id="GO:0050821">
    <property type="term" value="P:protein stabilization"/>
    <property type="evidence" value="ECO:0007669"/>
    <property type="project" value="TreeGrafter"/>
</dbReference>
<evidence type="ECO:0000256" key="1">
    <source>
        <dbReference type="ARBA" id="ARBA00009091"/>
    </source>
</evidence>
<dbReference type="SUPFAM" id="SSF111384">
    <property type="entry name" value="OmpH-like"/>
    <property type="match status" value="1"/>
</dbReference>
<dbReference type="AlphaFoldDB" id="A0A0H5C5Q1"/>
<dbReference type="EMBL" id="LN774881">
    <property type="protein sequence ID" value="CEN32291.1"/>
    <property type="molecule type" value="Genomic_DNA"/>
</dbReference>
<gene>
    <name evidence="4" type="primary">skp</name>
    <name evidence="4" type="ORF">WEOB_360</name>
</gene>
<dbReference type="STRING" id="1594731.WEOB_360"/>
<name>A0A0H5C5Q1_9ENTR</name>
<evidence type="ECO:0000313" key="4">
    <source>
        <dbReference type="EMBL" id="CEN32291.1"/>
    </source>
</evidence>
<dbReference type="SMART" id="SM00935">
    <property type="entry name" value="OmpH"/>
    <property type="match status" value="1"/>
</dbReference>